<dbReference type="Pfam" id="PF14033">
    <property type="entry name" value="DUF4246"/>
    <property type="match status" value="2"/>
</dbReference>
<reference evidence="3" key="1">
    <citation type="journal article" date="2018" name="Nat. Microbiol.">
        <title>Leveraging single-cell genomics to expand the fungal tree of life.</title>
        <authorList>
            <person name="Ahrendt S.R."/>
            <person name="Quandt C.A."/>
            <person name="Ciobanu D."/>
            <person name="Clum A."/>
            <person name="Salamov A."/>
            <person name="Andreopoulos B."/>
            <person name="Cheng J.F."/>
            <person name="Woyke T."/>
            <person name="Pelin A."/>
            <person name="Henrissat B."/>
            <person name="Reynolds N.K."/>
            <person name="Benny G.L."/>
            <person name="Smith M.E."/>
            <person name="James T.Y."/>
            <person name="Grigoriev I.V."/>
        </authorList>
    </citation>
    <scope>NUCLEOTIDE SEQUENCE [LARGE SCALE GENOMIC DNA]</scope>
</reference>
<dbReference type="EMBL" id="KZ999942">
    <property type="protein sequence ID" value="RKO84589.1"/>
    <property type="molecule type" value="Genomic_DNA"/>
</dbReference>
<gene>
    <name evidence="2" type="ORF">BDK51DRAFT_50828</name>
</gene>
<dbReference type="AlphaFoldDB" id="A0A4P9VXX5"/>
<evidence type="ECO:0000313" key="2">
    <source>
        <dbReference type="EMBL" id="RKO84589.1"/>
    </source>
</evidence>
<organism evidence="2 3">
    <name type="scientific">Blyttiomyces helicus</name>
    <dbReference type="NCBI Taxonomy" id="388810"/>
    <lineage>
        <taxon>Eukaryota</taxon>
        <taxon>Fungi</taxon>
        <taxon>Fungi incertae sedis</taxon>
        <taxon>Chytridiomycota</taxon>
        <taxon>Chytridiomycota incertae sedis</taxon>
        <taxon>Chytridiomycetes</taxon>
        <taxon>Chytridiomycetes incertae sedis</taxon>
        <taxon>Blyttiomyces</taxon>
    </lineage>
</organism>
<dbReference type="PANTHER" id="PTHR33119:SF1">
    <property type="entry name" value="FE2OG DIOXYGENASE DOMAIN-CONTAINING PROTEIN"/>
    <property type="match status" value="1"/>
</dbReference>
<name>A0A4P9VXX5_9FUNG</name>
<feature type="domain" description="DUF4246" evidence="1">
    <location>
        <begin position="249"/>
        <end position="340"/>
    </location>
</feature>
<proteinExistence type="predicted"/>
<accession>A0A4P9VXX5</accession>
<keyword evidence="3" id="KW-1185">Reference proteome</keyword>
<dbReference type="OrthoDB" id="415532at2759"/>
<feature type="domain" description="DUF4246" evidence="1">
    <location>
        <begin position="106"/>
        <end position="244"/>
    </location>
</feature>
<evidence type="ECO:0000313" key="3">
    <source>
        <dbReference type="Proteomes" id="UP000269721"/>
    </source>
</evidence>
<dbReference type="PANTHER" id="PTHR33119">
    <property type="entry name" value="IFI3P"/>
    <property type="match status" value="1"/>
</dbReference>
<dbReference type="InterPro" id="IPR049192">
    <property type="entry name" value="DUF4246_C"/>
</dbReference>
<dbReference type="InterPro" id="IPR025340">
    <property type="entry name" value="DUF4246"/>
</dbReference>
<protein>
    <recommendedName>
        <fullName evidence="1">DUF4246 domain-containing protein</fullName>
    </recommendedName>
</protein>
<sequence>MEYLVPDQLAGTFDIPFKVLQEEQFPTLSFGDLLVRCNSIVDVEVMAELAIETLESEPFRLNFHQHDPRRLFWSDDPYLDLPPETLGELERRRACFAHGKIGPTAHGDCDFHPSSEGLVQNIIDPYQHPLATGDTIVQGVDDPAMPEPCWVHKLPAEIEIDADGGSRFTSYMNGLNPRIRPALHWCIERVFDVVLLVLENTMNRSLRWQTLQYYSGMDTLLMDLKTEVTIDARTVEQVNSDWESDLSQQEQAYLKLNYQRMRGVHAPPDDELPIFMGTVPTPAGRILSFPNTLQHKVAGISNPTSGNPTPETPAARNVLAFLLVDPDSPIASTAEVAEQQWGTVGPEVFAVLDAVFRHKGITTGCLIEIFYLIARFAWLDPMPWEQALCIREDLLRMRS</sequence>
<dbReference type="Proteomes" id="UP000269721">
    <property type="component" value="Unassembled WGS sequence"/>
</dbReference>
<evidence type="ECO:0000259" key="1">
    <source>
        <dbReference type="Pfam" id="PF14033"/>
    </source>
</evidence>